<dbReference type="Pfam" id="PF09438">
    <property type="entry name" value="DUF2017"/>
    <property type="match status" value="1"/>
</dbReference>
<reference evidence="2 3" key="1">
    <citation type="submission" date="2019-12" db="EMBL/GenBank/DDBJ databases">
        <title>Nesterenkonia muleiensis sp. nov., a novel actinobacterium isolated from sap of Populus euphratica.</title>
        <authorList>
            <person name="Wang R."/>
        </authorList>
    </citation>
    <scope>NUCLEOTIDE SEQUENCE [LARGE SCALE GENOMIC DNA]</scope>
    <source>
        <strain evidence="2 3">F10</strain>
    </source>
</reference>
<feature type="region of interest" description="Disordered" evidence="1">
    <location>
        <begin position="71"/>
        <end position="92"/>
    </location>
</feature>
<evidence type="ECO:0000256" key="1">
    <source>
        <dbReference type="SAM" id="MobiDB-lite"/>
    </source>
</evidence>
<dbReference type="InterPro" id="IPR018561">
    <property type="entry name" value="AosR"/>
</dbReference>
<keyword evidence="3" id="KW-1185">Reference proteome</keyword>
<dbReference type="AlphaFoldDB" id="A0A7K1UH71"/>
<dbReference type="RefSeq" id="WP_188503740.1">
    <property type="nucleotide sequence ID" value="NZ_BMFX01000019.1"/>
</dbReference>
<name>A0A7K1UH71_9MICC</name>
<evidence type="ECO:0000313" key="3">
    <source>
        <dbReference type="Proteomes" id="UP000460157"/>
    </source>
</evidence>
<organism evidence="2 3">
    <name type="scientific">Nesterenkonia alkaliphila</name>
    <dbReference type="NCBI Taxonomy" id="1463631"/>
    <lineage>
        <taxon>Bacteria</taxon>
        <taxon>Bacillati</taxon>
        <taxon>Actinomycetota</taxon>
        <taxon>Actinomycetes</taxon>
        <taxon>Micrococcales</taxon>
        <taxon>Micrococcaceae</taxon>
        <taxon>Nesterenkonia</taxon>
    </lineage>
</organism>
<gene>
    <name evidence="2" type="ORF">GNZ21_05340</name>
</gene>
<evidence type="ECO:0000313" key="2">
    <source>
        <dbReference type="EMBL" id="MVT25789.1"/>
    </source>
</evidence>
<dbReference type="EMBL" id="WRPM01000032">
    <property type="protein sequence ID" value="MVT25789.1"/>
    <property type="molecule type" value="Genomic_DNA"/>
</dbReference>
<sequence length="221" mass="24025">MARAFRATTRGYKAELEPHERRLLSQLCADVITMLQARAKELSGEDAEHTADDAAQDEFAHFRRELAGLGDGLEDQTGEETAAGGVAPPTDPALARLLPSASAEPEQAAQFRRLAEGSLRESKIADLRAARMALESDPVTLSEDQAPVFGRALNDVRLTLATRLGIEDEADAEEVHRRAGRGKAATTDDLMAELYAFSTWLQETLFSAMLDVMPDEAEGQD</sequence>
<comment type="caution">
    <text evidence="2">The sequence shown here is derived from an EMBL/GenBank/DDBJ whole genome shotgun (WGS) entry which is preliminary data.</text>
</comment>
<accession>A0A7K1UH71</accession>
<protein>
    <submittedName>
        <fullName evidence="2">DUF2017 family protein</fullName>
    </submittedName>
</protein>
<proteinExistence type="predicted"/>
<dbReference type="Proteomes" id="UP000460157">
    <property type="component" value="Unassembled WGS sequence"/>
</dbReference>